<feature type="transmembrane region" description="Helical" evidence="13">
    <location>
        <begin position="555"/>
        <end position="577"/>
    </location>
</feature>
<dbReference type="InterPro" id="IPR006544">
    <property type="entry name" value="P-type_TPase_V"/>
</dbReference>
<dbReference type="GO" id="GO:0016887">
    <property type="term" value="F:ATP hydrolysis activity"/>
    <property type="evidence" value="ECO:0007669"/>
    <property type="project" value="InterPro"/>
</dbReference>
<dbReference type="FunFam" id="3.40.50.1000:FF:000068">
    <property type="entry name" value="Cation-transporting ATPase"/>
    <property type="match status" value="1"/>
</dbReference>
<dbReference type="GO" id="GO:0006874">
    <property type="term" value="P:intracellular calcium ion homeostasis"/>
    <property type="evidence" value="ECO:0007669"/>
    <property type="project" value="TreeGrafter"/>
</dbReference>
<reference evidence="17 18" key="1">
    <citation type="journal article" date="2013" name="PLoS Genet.">
        <title>The genome and development-dependent transcriptomes of Pyronema confluens: a window into fungal evolution.</title>
        <authorList>
            <person name="Traeger S."/>
            <person name="Altegoer F."/>
            <person name="Freitag M."/>
            <person name="Gabaldon T."/>
            <person name="Kempken F."/>
            <person name="Kumar A."/>
            <person name="Marcet-Houben M."/>
            <person name="Poggeler S."/>
            <person name="Stajich J.E."/>
            <person name="Nowrousian M."/>
        </authorList>
    </citation>
    <scope>NUCLEOTIDE SEQUENCE [LARGE SCALE GENOMIC DNA]</scope>
    <source>
        <strain evidence="18">CBS 100304</strain>
        <tissue evidence="17">Vegetative mycelium</tissue>
    </source>
</reference>
<keyword evidence="10 13" id="KW-1133">Transmembrane helix</keyword>
<keyword evidence="9 13" id="KW-1278">Translocase</keyword>
<feature type="domain" description="P5B-type ATPase N-terminal" evidence="16">
    <location>
        <begin position="154"/>
        <end position="276"/>
    </location>
</feature>
<name>U4LSL9_PYROM</name>
<dbReference type="InterPro" id="IPR023299">
    <property type="entry name" value="ATPase_P-typ_cyto_dom_N"/>
</dbReference>
<dbReference type="GO" id="GO:0016020">
    <property type="term" value="C:membrane"/>
    <property type="evidence" value="ECO:0007669"/>
    <property type="project" value="UniProtKB-SubCell"/>
</dbReference>
<dbReference type="eggNOG" id="KOG0208">
    <property type="taxonomic scope" value="Eukaryota"/>
</dbReference>
<feature type="transmembrane region" description="Helical" evidence="13">
    <location>
        <begin position="1143"/>
        <end position="1165"/>
    </location>
</feature>
<feature type="transmembrane region" description="Helical" evidence="13">
    <location>
        <begin position="170"/>
        <end position="188"/>
    </location>
</feature>
<keyword evidence="18" id="KW-1185">Reference proteome</keyword>
<evidence type="ECO:0000256" key="5">
    <source>
        <dbReference type="ARBA" id="ARBA00022723"/>
    </source>
</evidence>
<dbReference type="OMA" id="FSCFQYM"/>
<evidence type="ECO:0000256" key="12">
    <source>
        <dbReference type="ARBA" id="ARBA00049360"/>
    </source>
</evidence>
<dbReference type="Proteomes" id="UP000018144">
    <property type="component" value="Unassembled WGS sequence"/>
</dbReference>
<dbReference type="EC" id="7.2.2.-" evidence="13"/>
<keyword evidence="8 13" id="KW-0460">Magnesium</keyword>
<dbReference type="InterPro" id="IPR059000">
    <property type="entry name" value="ATPase_P-type_domA"/>
</dbReference>
<dbReference type="Gene3D" id="3.40.1110.10">
    <property type="entry name" value="Calcium-transporting ATPase, cytoplasmic domain N"/>
    <property type="match status" value="1"/>
</dbReference>
<comment type="caution">
    <text evidence="13">Lacks conserved residue(s) required for the propagation of feature annotation.</text>
</comment>
<dbReference type="SUPFAM" id="SSF81653">
    <property type="entry name" value="Calcium ATPase, transduction domain A"/>
    <property type="match status" value="1"/>
</dbReference>
<feature type="domain" description="P-type ATPase A" evidence="15">
    <location>
        <begin position="374"/>
        <end position="502"/>
    </location>
</feature>
<protein>
    <recommendedName>
        <fullName evidence="13">Cation-transporting ATPase</fullName>
        <ecNumber evidence="13">7.2.2.-</ecNumber>
    </recommendedName>
</protein>
<dbReference type="PANTHER" id="PTHR45630:SF8">
    <property type="entry name" value="CATION-TRANSPORTING ATPASE"/>
    <property type="match status" value="1"/>
</dbReference>
<dbReference type="InterPro" id="IPR047819">
    <property type="entry name" value="P5A-ATPase_N"/>
</dbReference>
<dbReference type="Gene3D" id="3.40.50.1000">
    <property type="entry name" value="HAD superfamily/HAD-like"/>
    <property type="match status" value="1"/>
</dbReference>
<organism evidence="17 18">
    <name type="scientific">Pyronema omphalodes (strain CBS 100304)</name>
    <name type="common">Pyronema confluens</name>
    <dbReference type="NCBI Taxonomy" id="1076935"/>
    <lineage>
        <taxon>Eukaryota</taxon>
        <taxon>Fungi</taxon>
        <taxon>Dikarya</taxon>
        <taxon>Ascomycota</taxon>
        <taxon>Pezizomycotina</taxon>
        <taxon>Pezizomycetes</taxon>
        <taxon>Pezizales</taxon>
        <taxon>Pyronemataceae</taxon>
        <taxon>Pyronema</taxon>
    </lineage>
</organism>
<dbReference type="SFLD" id="SFLDS00003">
    <property type="entry name" value="Haloacid_Dehalogenase"/>
    <property type="match status" value="1"/>
</dbReference>
<dbReference type="OrthoDB" id="48943at2759"/>
<feature type="transmembrane region" description="Helical" evidence="13">
    <location>
        <begin position="1259"/>
        <end position="1280"/>
    </location>
</feature>
<dbReference type="InterPro" id="IPR018303">
    <property type="entry name" value="ATPase_P-typ_P_site"/>
</dbReference>
<dbReference type="InterPro" id="IPR036412">
    <property type="entry name" value="HAD-like_sf"/>
</dbReference>
<evidence type="ECO:0000313" key="18">
    <source>
        <dbReference type="Proteomes" id="UP000018144"/>
    </source>
</evidence>
<evidence type="ECO:0000256" key="3">
    <source>
        <dbReference type="ARBA" id="ARBA00022553"/>
    </source>
</evidence>
<dbReference type="SUPFAM" id="SSF81660">
    <property type="entry name" value="Metal cation-transporting ATPase, ATP-binding domain N"/>
    <property type="match status" value="1"/>
</dbReference>
<accession>U4LSL9</accession>
<dbReference type="PRINTS" id="PR00119">
    <property type="entry name" value="CATATPASE"/>
</dbReference>
<dbReference type="SUPFAM" id="SSF81665">
    <property type="entry name" value="Calcium ATPase, transmembrane domain M"/>
    <property type="match status" value="1"/>
</dbReference>
<dbReference type="SUPFAM" id="SSF56784">
    <property type="entry name" value="HAD-like"/>
    <property type="match status" value="1"/>
</dbReference>
<comment type="subcellular location">
    <subcellularLocation>
        <location evidence="1 13">Membrane</location>
        <topology evidence="1 13">Multi-pass membrane protein</topology>
    </subcellularLocation>
</comment>
<dbReference type="EMBL" id="HF936572">
    <property type="protein sequence ID" value="CCX34624.1"/>
    <property type="molecule type" value="Genomic_DNA"/>
</dbReference>
<dbReference type="Gene3D" id="2.70.150.10">
    <property type="entry name" value="Calcium-transporting ATPase, cytoplasmic transduction domain A"/>
    <property type="match status" value="1"/>
</dbReference>
<dbReference type="InterPro" id="IPR044492">
    <property type="entry name" value="P_typ_ATPase_HD_dom"/>
</dbReference>
<comment type="catalytic activity">
    <reaction evidence="12 13">
        <text>ATP + H2O = ADP + phosphate + H(+)</text>
        <dbReference type="Rhea" id="RHEA:13065"/>
        <dbReference type="ChEBI" id="CHEBI:15377"/>
        <dbReference type="ChEBI" id="CHEBI:15378"/>
        <dbReference type="ChEBI" id="CHEBI:30616"/>
        <dbReference type="ChEBI" id="CHEBI:43474"/>
        <dbReference type="ChEBI" id="CHEBI:456216"/>
    </reaction>
</comment>
<dbReference type="GO" id="GO:0046872">
    <property type="term" value="F:metal ion binding"/>
    <property type="evidence" value="ECO:0007669"/>
    <property type="project" value="UniProtKB-UniRule"/>
</dbReference>
<dbReference type="GO" id="GO:0019829">
    <property type="term" value="F:ATPase-coupled monoatomic cation transmembrane transporter activity"/>
    <property type="evidence" value="ECO:0007669"/>
    <property type="project" value="UniProtKB-UniRule"/>
</dbReference>
<dbReference type="Pfam" id="PF00122">
    <property type="entry name" value="E1-E2_ATPase"/>
    <property type="match status" value="1"/>
</dbReference>
<evidence type="ECO:0000259" key="15">
    <source>
        <dbReference type="Pfam" id="PF00122"/>
    </source>
</evidence>
<keyword evidence="4 13" id="KW-0812">Transmembrane</keyword>
<feature type="transmembrane region" description="Helical" evidence="13">
    <location>
        <begin position="1185"/>
        <end position="1206"/>
    </location>
</feature>
<dbReference type="FunFam" id="1.20.1110.10:FF:000032">
    <property type="entry name" value="Cation-transporting ATPase"/>
    <property type="match status" value="1"/>
</dbReference>
<evidence type="ECO:0000256" key="14">
    <source>
        <dbReference type="SAM" id="MobiDB-lite"/>
    </source>
</evidence>
<dbReference type="SFLD" id="SFLDG00002">
    <property type="entry name" value="C1.7:_P-type_atpase_like"/>
    <property type="match status" value="1"/>
</dbReference>
<feature type="region of interest" description="Disordered" evidence="14">
    <location>
        <begin position="1"/>
        <end position="32"/>
    </location>
</feature>
<dbReference type="SFLD" id="SFLDF00027">
    <property type="entry name" value="p-type_atpase"/>
    <property type="match status" value="1"/>
</dbReference>
<comment type="similarity">
    <text evidence="2 13">Belongs to the cation transport ATPase (P-type) (TC 3.A.3) family. Type V subfamily.</text>
</comment>
<dbReference type="Pfam" id="PF12409">
    <property type="entry name" value="P5-ATPase"/>
    <property type="match status" value="1"/>
</dbReference>
<dbReference type="NCBIfam" id="TIGR01494">
    <property type="entry name" value="ATPase_P-type"/>
    <property type="match status" value="2"/>
</dbReference>
<evidence type="ECO:0000256" key="1">
    <source>
        <dbReference type="ARBA" id="ARBA00004141"/>
    </source>
</evidence>
<evidence type="ECO:0000256" key="8">
    <source>
        <dbReference type="ARBA" id="ARBA00022842"/>
    </source>
</evidence>
<proteinExistence type="inferred from homology"/>
<feature type="transmembrane region" description="Helical" evidence="13">
    <location>
        <begin position="1218"/>
        <end position="1239"/>
    </location>
</feature>
<keyword evidence="6 13" id="KW-0547">Nucleotide-binding</keyword>
<keyword evidence="3" id="KW-0597">Phosphoprotein</keyword>
<feature type="compositionally biased region" description="Low complexity" evidence="14">
    <location>
        <begin position="48"/>
        <end position="57"/>
    </location>
</feature>
<dbReference type="Pfam" id="PF13246">
    <property type="entry name" value="Cation_ATPase"/>
    <property type="match status" value="1"/>
</dbReference>
<feature type="compositionally biased region" description="Basic and acidic residues" evidence="14">
    <location>
        <begin position="699"/>
        <end position="708"/>
    </location>
</feature>
<feature type="transmembrane region" description="Helical" evidence="13">
    <location>
        <begin position="1105"/>
        <end position="1122"/>
    </location>
</feature>
<evidence type="ECO:0000256" key="9">
    <source>
        <dbReference type="ARBA" id="ARBA00022967"/>
    </source>
</evidence>
<dbReference type="GO" id="GO:0005524">
    <property type="term" value="F:ATP binding"/>
    <property type="evidence" value="ECO:0007669"/>
    <property type="project" value="UniProtKB-UniRule"/>
</dbReference>
<evidence type="ECO:0000259" key="16">
    <source>
        <dbReference type="Pfam" id="PF12409"/>
    </source>
</evidence>
<dbReference type="PROSITE" id="PS01229">
    <property type="entry name" value="COF_2"/>
    <property type="match status" value="1"/>
</dbReference>
<dbReference type="InterPro" id="IPR001757">
    <property type="entry name" value="P_typ_ATPase"/>
</dbReference>
<feature type="transmembrane region" description="Helical" evidence="13">
    <location>
        <begin position="519"/>
        <end position="543"/>
    </location>
</feature>
<dbReference type="STRING" id="1076935.U4LSL9"/>
<evidence type="ECO:0000256" key="11">
    <source>
        <dbReference type="ARBA" id="ARBA00023136"/>
    </source>
</evidence>
<dbReference type="PROSITE" id="PS00154">
    <property type="entry name" value="ATPASE_E1_E2"/>
    <property type="match status" value="1"/>
</dbReference>
<evidence type="ECO:0000256" key="10">
    <source>
        <dbReference type="ARBA" id="ARBA00022989"/>
    </source>
</evidence>
<dbReference type="GO" id="GO:0140358">
    <property type="term" value="F:P-type transmembrane transporter activity"/>
    <property type="evidence" value="ECO:0007669"/>
    <property type="project" value="InterPro"/>
</dbReference>
<gene>
    <name evidence="17" type="ORF">PCON_04017</name>
</gene>
<dbReference type="InterPro" id="IPR023214">
    <property type="entry name" value="HAD_sf"/>
</dbReference>
<evidence type="ECO:0000256" key="13">
    <source>
        <dbReference type="RuleBase" id="RU362082"/>
    </source>
</evidence>
<keyword evidence="11 13" id="KW-0472">Membrane</keyword>
<evidence type="ECO:0000256" key="2">
    <source>
        <dbReference type="ARBA" id="ARBA00006000"/>
    </source>
</evidence>
<evidence type="ECO:0000256" key="4">
    <source>
        <dbReference type="ARBA" id="ARBA00022692"/>
    </source>
</evidence>
<dbReference type="InterPro" id="IPR023298">
    <property type="entry name" value="ATPase_P-typ_TM_dom_sf"/>
</dbReference>
<dbReference type="PANTHER" id="PTHR45630">
    <property type="entry name" value="CATION-TRANSPORTING ATPASE-RELATED"/>
    <property type="match status" value="1"/>
</dbReference>
<evidence type="ECO:0000256" key="7">
    <source>
        <dbReference type="ARBA" id="ARBA00022840"/>
    </source>
</evidence>
<evidence type="ECO:0000256" key="6">
    <source>
        <dbReference type="ARBA" id="ARBA00022741"/>
    </source>
</evidence>
<sequence>MAQPQSDTGIAVPVRRPHHHRRDSAASNSSFYSDVGMAQDEIFAGPTSESIPSSSASFMHRRRSRSNSNASWTFYRPEDEEGRPILAAGSDNAIEDDEEIDIEAAYDRRDSVSMRRQSSVYNFRASDPLIGQKPQYHGALEAHRTSQTIYIESEDLNIAVSGFNTSRIGYAIYITLSVLTLGLAWLLFHWMPMARVKLVGAATPLGDCDWVVVENQWKEINILQVKKREFGETLAMIFGPTQFKNKLNSADEYYDTDPLVPTLHYIDYRYIRFFYHTLHDKFMINNGWKDPHWESVSKLRKGLESEEKILRQIVFGDNAIEIEEKTSVQLLVDEIINPLFTFQIASIILWSVDEYFYYANMKRLAEVAHFECGVRILRSGFWAEADSSDLVPGDVYEVSDHNLTILPCDSLLLTGECIVNESMLTGESVPVSKYACTEESFAQMDLAAKSLSSQVTRNFLYAGTKIIRARKPVDDAGDEAIALAMVVRTGFNTSKGSLVRSMLFPKPSGFKFYKDSFKFLGVMGIIAAIGFCASLINFIRLGLEPKLVVIRALDLITIVVPPALPATLTIGVSSAMARLKQLSIFCISPQRINVAGKLDVMCFDKTGTLTEDGLDVLGVHCVTSFPHKFTDLYDSAQGLLKAGNKRDPRCPFTAVHNTMTTCHSLRNVDDEMIGDPLDLKMFDFTGWIFKEGMSAAPSAKDKKDKKAGANEQAGGRNTGLSPSTVRPPGTEASSTPVSLAGQAYGTFINPSQNPEELGILKTFEFVSELRRSSVIVRHFGDTGADIYVKGAPECMRQICNSMSFPVNYDEMLEHYTKSGYRVIACATKHVEPLSWIKAQKMSRGDAESGLTFSGFIVFENKLKETTTPVIEELRKAHIRTVMCTGDNILTAISVARQCKLIDDSFVFVPHINGPHDSPDAIIEWKTVDETPLELDEHSLIPKPTSYGGDVSGPYSRNNLQNYSLAVSGEVFRWVVDYAPEKYLNKVLQRGQVYARMSPDEKQELMEKLQKMDYTVGFCGDGANDCGALKAADVGISLSDAEASVAAPFTSRIFDITCVPKVIKEGRAALVTSFACFKFMALYSAIQFISVSILYKSGSNLGDLQFLFIDLLLILPIAVLMSWSGPYPLLSIKRPTASLVSAKVLVPLISQIFLFALIQLSLYWIAERQPWYIPPQLTHNKSNIPSSANSTLFLISDFQYIYAALFLSVGKPFRMPMRYNYALCATVAAAVMVTIYMVVIPADWVVDWMQLTPMPASWKAVLLLAAAGGYAAAMAGEEWAFPRMARGVKRLIRGGAEKSRKGWKVTEEGMRF</sequence>
<dbReference type="InterPro" id="IPR008250">
    <property type="entry name" value="ATPase_P-typ_transduc_dom_A_sf"/>
</dbReference>
<feature type="region of interest" description="Disordered" evidence="14">
    <location>
        <begin position="43"/>
        <end position="62"/>
    </location>
</feature>
<keyword evidence="7 13" id="KW-0067">ATP-binding</keyword>
<keyword evidence="5 13" id="KW-0479">Metal-binding</keyword>
<dbReference type="FunFam" id="3.40.1110.10:FF:000057">
    <property type="entry name" value="Cation-transporting ATPase"/>
    <property type="match status" value="1"/>
</dbReference>
<dbReference type="FunFam" id="2.70.150.10:FF:000057">
    <property type="entry name" value="Cation-transporting ATPase"/>
    <property type="match status" value="1"/>
</dbReference>
<dbReference type="NCBIfam" id="TIGR01657">
    <property type="entry name" value="P-ATPase-V"/>
    <property type="match status" value="1"/>
</dbReference>
<evidence type="ECO:0000313" key="17">
    <source>
        <dbReference type="EMBL" id="CCX34624.1"/>
    </source>
</evidence>
<feature type="region of interest" description="Disordered" evidence="14">
    <location>
        <begin position="698"/>
        <end position="736"/>
    </location>
</feature>